<dbReference type="SUPFAM" id="SSF55846">
    <property type="entry name" value="N-acetylmuramoyl-L-alanine amidase-like"/>
    <property type="match status" value="1"/>
</dbReference>
<evidence type="ECO:0000259" key="4">
    <source>
        <dbReference type="SMART" id="SM00644"/>
    </source>
</evidence>
<reference evidence="6" key="1">
    <citation type="submission" date="2024-05" db="EMBL/GenBank/DDBJ databases">
        <title>Planctomycetes of the genus Singulisphaera possess chitinolytic capabilities.</title>
        <authorList>
            <person name="Ivanova A."/>
        </authorList>
    </citation>
    <scope>NUCLEOTIDE SEQUENCE</scope>
    <source>
        <strain evidence="6">Ch08T</strain>
    </source>
</reference>
<dbReference type="SMART" id="SM00644">
    <property type="entry name" value="Ami_2"/>
    <property type="match status" value="1"/>
</dbReference>
<dbReference type="InterPro" id="IPR036505">
    <property type="entry name" value="Amidase/PGRP_sf"/>
</dbReference>
<evidence type="ECO:0000256" key="2">
    <source>
        <dbReference type="SAM" id="MobiDB-lite"/>
    </source>
</evidence>
<dbReference type="InterPro" id="IPR006619">
    <property type="entry name" value="PGRP_domain_met/bac"/>
</dbReference>
<dbReference type="Gene3D" id="3.40.80.10">
    <property type="entry name" value="Peptidoglycan recognition protein-like"/>
    <property type="match status" value="1"/>
</dbReference>
<dbReference type="GO" id="GO:0009253">
    <property type="term" value="P:peptidoglycan catabolic process"/>
    <property type="evidence" value="ECO:0007669"/>
    <property type="project" value="InterPro"/>
</dbReference>
<dbReference type="EMBL" id="CP155447">
    <property type="protein sequence ID" value="XBH02254.1"/>
    <property type="molecule type" value="Genomic_DNA"/>
</dbReference>
<dbReference type="RefSeq" id="WP_406694996.1">
    <property type="nucleotide sequence ID" value="NZ_CP155447.1"/>
</dbReference>
<feature type="signal peptide" evidence="3">
    <location>
        <begin position="1"/>
        <end position="19"/>
    </location>
</feature>
<evidence type="ECO:0000256" key="1">
    <source>
        <dbReference type="ARBA" id="ARBA00007553"/>
    </source>
</evidence>
<dbReference type="AlphaFoldDB" id="A0AAU7CAC0"/>
<feature type="region of interest" description="Disordered" evidence="2">
    <location>
        <begin position="201"/>
        <end position="228"/>
    </location>
</feature>
<name>A0AAU7CAC0_9BACT</name>
<keyword evidence="3" id="KW-0732">Signal</keyword>
<feature type="domain" description="N-acetylmuramoyl-L-alanine amidase" evidence="4">
    <location>
        <begin position="44"/>
        <end position="180"/>
    </location>
</feature>
<accession>A0AAU7CAC0</accession>
<proteinExistence type="inferred from homology"/>
<dbReference type="PANTHER" id="PTHR11022:SF41">
    <property type="entry name" value="PEPTIDOGLYCAN-RECOGNITION PROTEIN LC-RELATED"/>
    <property type="match status" value="1"/>
</dbReference>
<dbReference type="SMART" id="SM00701">
    <property type="entry name" value="PGRP"/>
    <property type="match status" value="1"/>
</dbReference>
<dbReference type="InterPro" id="IPR015510">
    <property type="entry name" value="PGRP"/>
</dbReference>
<protein>
    <submittedName>
        <fullName evidence="6">Peptidoglycan recognition family protein</fullName>
    </submittedName>
</protein>
<dbReference type="CDD" id="cd06583">
    <property type="entry name" value="PGRP"/>
    <property type="match status" value="1"/>
</dbReference>
<feature type="compositionally biased region" description="Pro residues" evidence="2">
    <location>
        <begin position="208"/>
        <end position="220"/>
    </location>
</feature>
<evidence type="ECO:0000259" key="5">
    <source>
        <dbReference type="SMART" id="SM00701"/>
    </source>
</evidence>
<evidence type="ECO:0000256" key="3">
    <source>
        <dbReference type="SAM" id="SignalP"/>
    </source>
</evidence>
<feature type="chain" id="PRO_5043840089" evidence="3">
    <location>
        <begin position="20"/>
        <end position="228"/>
    </location>
</feature>
<comment type="similarity">
    <text evidence="1">Belongs to the N-acetylmuramoyl-L-alanine amidase 2 family.</text>
</comment>
<dbReference type="PANTHER" id="PTHR11022">
    <property type="entry name" value="PEPTIDOGLYCAN RECOGNITION PROTEIN"/>
    <property type="match status" value="1"/>
</dbReference>
<dbReference type="GO" id="GO:0008745">
    <property type="term" value="F:N-acetylmuramoyl-L-alanine amidase activity"/>
    <property type="evidence" value="ECO:0007669"/>
    <property type="project" value="InterPro"/>
</dbReference>
<feature type="domain" description="Peptidoglycan recognition protein family" evidence="5">
    <location>
        <begin position="31"/>
        <end position="172"/>
    </location>
</feature>
<dbReference type="InterPro" id="IPR002502">
    <property type="entry name" value="Amidase_domain"/>
</dbReference>
<gene>
    <name evidence="6" type="ORF">V5E97_28535</name>
</gene>
<organism evidence="6">
    <name type="scientific">Singulisphaera sp. Ch08</name>
    <dbReference type="NCBI Taxonomy" id="3120278"/>
    <lineage>
        <taxon>Bacteria</taxon>
        <taxon>Pseudomonadati</taxon>
        <taxon>Planctomycetota</taxon>
        <taxon>Planctomycetia</taxon>
        <taxon>Isosphaerales</taxon>
        <taxon>Isosphaeraceae</taxon>
        <taxon>Singulisphaera</taxon>
    </lineage>
</organism>
<evidence type="ECO:0000313" key="6">
    <source>
        <dbReference type="EMBL" id="XBH02254.1"/>
    </source>
</evidence>
<dbReference type="GO" id="GO:0008270">
    <property type="term" value="F:zinc ion binding"/>
    <property type="evidence" value="ECO:0007669"/>
    <property type="project" value="InterPro"/>
</dbReference>
<dbReference type="Pfam" id="PF01510">
    <property type="entry name" value="Amidase_2"/>
    <property type="match status" value="1"/>
</dbReference>
<sequence length="228" mass="24924">MKLPIVAAIIAILGSPSQAAEGAESSAVPRPAIVSASEWGSKPQPIPDARKQTPKYVTIHHAGVLWEAKVAPVVFVRNMQSWGQREKGWPDLPYHFLIAPDGTIFEGRPLSHEPESNTKYPLSGNLGVEMIGNFEQQRPDPRQIAACVNLTAWLCDRYHIDPAQVRGHNDAAPGQTTCPGKDFDRYLKDGQLRRWVKEILEGKTPAIDPGPPLPGGPTKPIPTTVPEK</sequence>